<sequence length="386" mass="41806">MREDGRDMSASARANVALAIPELDAGGPDRVIHELLCHLPRDRFRLTLVTHRAGGRYYEDLPDDVERVVIGQGRRYPVRAFARWIDTARPDLMFTTLRMNLTAALAQPLQRHRPVLVSRQANAVAADFALLKRRSLVKHRIAERLVRWSLGRPDALVAQSRDMGDELARMTGRGEAVHVIGNPVDRSSVEAQYQAQAVRGAPLAPGAPAIVAAGRLMPQKGFDVLLRAMPAVLARHRDARLAIHGEGPDRTSLEALASELGITDSVVMPGFSDTLLATIAGSDVFVSSSRYEGFSNAILEAMALGVPVAATACTGATREMILDGETGFLAEPENSAALADAMLRAIGADRSTLALRAATHLDTNFARASIIGEYARLFDRLLDSRP</sequence>
<dbReference type="Gene3D" id="3.40.50.2000">
    <property type="entry name" value="Glycogen Phosphorylase B"/>
    <property type="match status" value="2"/>
</dbReference>
<dbReference type="Proteomes" id="UP000309138">
    <property type="component" value="Unassembled WGS sequence"/>
</dbReference>
<protein>
    <submittedName>
        <fullName evidence="2">Glycosyltransferase</fullName>
    </submittedName>
</protein>
<evidence type="ECO:0000313" key="2">
    <source>
        <dbReference type="EMBL" id="TKD50317.1"/>
    </source>
</evidence>
<dbReference type="EMBL" id="SWKR01000002">
    <property type="protein sequence ID" value="TKD50317.1"/>
    <property type="molecule type" value="Genomic_DNA"/>
</dbReference>
<proteinExistence type="predicted"/>
<comment type="caution">
    <text evidence="2">The sequence shown here is derived from an EMBL/GenBank/DDBJ whole genome shotgun (WGS) entry which is preliminary data.</text>
</comment>
<organism evidence="2 3">
    <name type="scientific">Sphingomonas baiyangensis</name>
    <dbReference type="NCBI Taxonomy" id="2572576"/>
    <lineage>
        <taxon>Bacteria</taxon>
        <taxon>Pseudomonadati</taxon>
        <taxon>Pseudomonadota</taxon>
        <taxon>Alphaproteobacteria</taxon>
        <taxon>Sphingomonadales</taxon>
        <taxon>Sphingomonadaceae</taxon>
        <taxon>Sphingomonas</taxon>
    </lineage>
</organism>
<keyword evidence="3" id="KW-1185">Reference proteome</keyword>
<accession>A0A4U1L0N9</accession>
<dbReference type="PANTHER" id="PTHR12526:SF635">
    <property type="entry name" value="GLYCOSYL TRANSFERASE GROUP 1"/>
    <property type="match status" value="1"/>
</dbReference>
<keyword evidence="2" id="KW-0808">Transferase</keyword>
<gene>
    <name evidence="2" type="ORF">FBR43_05740</name>
</gene>
<dbReference type="Pfam" id="PF13692">
    <property type="entry name" value="Glyco_trans_1_4"/>
    <property type="match status" value="1"/>
</dbReference>
<name>A0A4U1L0N9_9SPHN</name>
<dbReference type="CDD" id="cd03811">
    <property type="entry name" value="GT4_GT28_WabH-like"/>
    <property type="match status" value="1"/>
</dbReference>
<dbReference type="InterPro" id="IPR028098">
    <property type="entry name" value="Glyco_trans_4-like_N"/>
</dbReference>
<dbReference type="GO" id="GO:0016757">
    <property type="term" value="F:glycosyltransferase activity"/>
    <property type="evidence" value="ECO:0007669"/>
    <property type="project" value="TreeGrafter"/>
</dbReference>
<dbReference type="PANTHER" id="PTHR12526">
    <property type="entry name" value="GLYCOSYLTRANSFERASE"/>
    <property type="match status" value="1"/>
</dbReference>
<dbReference type="AlphaFoldDB" id="A0A4U1L0N9"/>
<feature type="domain" description="Glycosyltransferase subfamily 4-like N-terminal" evidence="1">
    <location>
        <begin position="26"/>
        <end position="186"/>
    </location>
</feature>
<dbReference type="OrthoDB" id="9790710at2"/>
<evidence type="ECO:0000259" key="1">
    <source>
        <dbReference type="Pfam" id="PF13439"/>
    </source>
</evidence>
<evidence type="ECO:0000313" key="3">
    <source>
        <dbReference type="Proteomes" id="UP000309138"/>
    </source>
</evidence>
<dbReference type="SUPFAM" id="SSF53756">
    <property type="entry name" value="UDP-Glycosyltransferase/glycogen phosphorylase"/>
    <property type="match status" value="1"/>
</dbReference>
<reference evidence="2 3" key="1">
    <citation type="submission" date="2019-04" db="EMBL/GenBank/DDBJ databases">
        <authorList>
            <person name="Yang Y."/>
            <person name="Wei D."/>
        </authorList>
    </citation>
    <scope>NUCLEOTIDE SEQUENCE [LARGE SCALE GENOMIC DNA]</scope>
    <source>
        <strain evidence="2 3">L-1-4w-11</strain>
    </source>
</reference>
<dbReference type="Pfam" id="PF13439">
    <property type="entry name" value="Glyco_transf_4"/>
    <property type="match status" value="1"/>
</dbReference>